<evidence type="ECO:0000313" key="4">
    <source>
        <dbReference type="EMBL" id="QUI25034.1"/>
    </source>
</evidence>
<dbReference type="InterPro" id="IPR043129">
    <property type="entry name" value="ATPase_NBD"/>
</dbReference>
<evidence type="ECO:0000256" key="3">
    <source>
        <dbReference type="ARBA" id="ARBA00022629"/>
    </source>
</evidence>
<name>A0A8J8SJ21_9FIRM</name>
<dbReference type="Pfam" id="PF00480">
    <property type="entry name" value="ROK"/>
    <property type="match status" value="1"/>
</dbReference>
<dbReference type="Gene3D" id="3.30.420.40">
    <property type="match status" value="2"/>
</dbReference>
<dbReference type="SUPFAM" id="SSF53067">
    <property type="entry name" value="Actin-like ATPase domain"/>
    <property type="match status" value="1"/>
</dbReference>
<organism evidence="4 5">
    <name type="scientific">Vallitalea pronyensis</name>
    <dbReference type="NCBI Taxonomy" id="1348613"/>
    <lineage>
        <taxon>Bacteria</taxon>
        <taxon>Bacillati</taxon>
        <taxon>Bacillota</taxon>
        <taxon>Clostridia</taxon>
        <taxon>Lachnospirales</taxon>
        <taxon>Vallitaleaceae</taxon>
        <taxon>Vallitalea</taxon>
    </lineage>
</organism>
<sequence length="400" mass="44077">MKTIGNAMLLKDINKRMVLNELRKHEPVSRANLVKITKLALPTVLRIVNSLIDEGLIIEIGKEDTASGRKPIMLEINKHYGYFIGVNIGTFLTAILTDFKGNILDKLIVPIEDQEDPIRIVKQIDVISEQLITTHKIAVDDVIGMGVATPGTGFKIGSQKKEFQYYAWHDVDFNQLLKKHKPTIKTLSEYNTICAAIGEQWFGVGKGVKDFVYITVDSGVGSGIIIDDKVYRGKDGYAGHIGHHIVNVDGETCYCGNKGCLEMYTSATTIVRKVKDALENGALSSMTNEATDTIDFNRVVKAYNEGDPLTMDIISEAGRIMGYGVANAINIFNPDMVILGGDVINNFPIFLEKVKAVALGHIFGIKAKNVLINRSMVNKYPEAQGAVALVMKEIYKMPVL</sequence>
<dbReference type="InterPro" id="IPR036390">
    <property type="entry name" value="WH_DNA-bd_sf"/>
</dbReference>
<keyword evidence="3" id="KW-0119">Carbohydrate metabolism</keyword>
<protein>
    <submittedName>
        <fullName evidence="4">ROK family transcriptional regulator</fullName>
    </submittedName>
</protein>
<keyword evidence="5" id="KW-1185">Reference proteome</keyword>
<accession>A0A8J8SJ21</accession>
<proteinExistence type="inferred from homology"/>
<evidence type="ECO:0000256" key="1">
    <source>
        <dbReference type="ARBA" id="ARBA00002486"/>
    </source>
</evidence>
<dbReference type="PANTHER" id="PTHR18964">
    <property type="entry name" value="ROK (REPRESSOR, ORF, KINASE) FAMILY"/>
    <property type="match status" value="1"/>
</dbReference>
<comment type="similarity">
    <text evidence="2">Belongs to the ROK (NagC/XylR) family.</text>
</comment>
<dbReference type="AlphaFoldDB" id="A0A8J8SJ21"/>
<dbReference type="PROSITE" id="PS01125">
    <property type="entry name" value="ROK"/>
    <property type="match status" value="1"/>
</dbReference>
<dbReference type="Proteomes" id="UP000683246">
    <property type="component" value="Chromosome"/>
</dbReference>
<evidence type="ECO:0000256" key="2">
    <source>
        <dbReference type="ARBA" id="ARBA00006479"/>
    </source>
</evidence>
<dbReference type="Pfam" id="PF13412">
    <property type="entry name" value="HTH_24"/>
    <property type="match status" value="1"/>
</dbReference>
<keyword evidence="3" id="KW-0859">Xylose metabolism</keyword>
<dbReference type="InterPro" id="IPR000600">
    <property type="entry name" value="ROK"/>
</dbReference>
<dbReference type="EMBL" id="CP058649">
    <property type="protein sequence ID" value="QUI25034.1"/>
    <property type="molecule type" value="Genomic_DNA"/>
</dbReference>
<dbReference type="KEGG" id="vpy:HZI73_23275"/>
<reference evidence="4" key="1">
    <citation type="submission" date="2020-07" db="EMBL/GenBank/DDBJ databases">
        <title>Vallitalea pronyensis genome.</title>
        <authorList>
            <person name="Postec A."/>
        </authorList>
    </citation>
    <scope>NUCLEOTIDE SEQUENCE</scope>
    <source>
        <strain evidence="4">FatNI3</strain>
    </source>
</reference>
<dbReference type="InterPro" id="IPR036388">
    <property type="entry name" value="WH-like_DNA-bd_sf"/>
</dbReference>
<dbReference type="Gene3D" id="1.10.10.10">
    <property type="entry name" value="Winged helix-like DNA-binding domain superfamily/Winged helix DNA-binding domain"/>
    <property type="match status" value="1"/>
</dbReference>
<dbReference type="GO" id="GO:0042732">
    <property type="term" value="P:D-xylose metabolic process"/>
    <property type="evidence" value="ECO:0007669"/>
    <property type="project" value="UniProtKB-KW"/>
</dbReference>
<dbReference type="SUPFAM" id="SSF46785">
    <property type="entry name" value="Winged helix' DNA-binding domain"/>
    <property type="match status" value="1"/>
</dbReference>
<dbReference type="RefSeq" id="WP_212695734.1">
    <property type="nucleotide sequence ID" value="NZ_CP058649.1"/>
</dbReference>
<dbReference type="PANTHER" id="PTHR18964:SF149">
    <property type="entry name" value="BIFUNCTIONAL UDP-N-ACETYLGLUCOSAMINE 2-EPIMERASE_N-ACETYLMANNOSAMINE KINASE"/>
    <property type="match status" value="1"/>
</dbReference>
<evidence type="ECO:0000313" key="5">
    <source>
        <dbReference type="Proteomes" id="UP000683246"/>
    </source>
</evidence>
<dbReference type="InterPro" id="IPR049874">
    <property type="entry name" value="ROK_cs"/>
</dbReference>
<gene>
    <name evidence="4" type="ORF">HZI73_23275</name>
</gene>
<comment type="function">
    <text evidence="1">Transcriptional repressor of xylose-utilizing enzymes.</text>
</comment>